<keyword evidence="6" id="KW-1162">Viral penetration into host cytoplasm</keyword>
<evidence type="ECO:0000256" key="18">
    <source>
        <dbReference type="RuleBase" id="RU003705"/>
    </source>
</evidence>
<keyword evidence="20" id="KW-1185">Reference proteome</keyword>
<evidence type="ECO:0000256" key="10">
    <source>
        <dbReference type="ARBA" id="ARBA00022870"/>
    </source>
</evidence>
<dbReference type="KEGG" id="vg:80527901"/>
<dbReference type="SUPFAM" id="SSF69922">
    <property type="entry name" value="Head and neck region of the ectodomain of NDV fusion glycoprotein"/>
    <property type="match status" value="1"/>
</dbReference>
<keyword evidence="16" id="KW-0325">Glycoprotein</keyword>
<dbReference type="Gene3D" id="1.10.287.2480">
    <property type="match status" value="1"/>
</dbReference>
<keyword evidence="14 18" id="KW-0472">Membrane</keyword>
<dbReference type="EMBL" id="MG600062">
    <property type="protein sequence ID" value="AVM87399.1"/>
    <property type="molecule type" value="Viral_cRNA"/>
</dbReference>
<evidence type="ECO:0000256" key="5">
    <source>
        <dbReference type="ARBA" id="ARBA00022521"/>
    </source>
</evidence>
<evidence type="ECO:0000256" key="12">
    <source>
        <dbReference type="ARBA" id="ARBA00022989"/>
    </source>
</evidence>
<evidence type="ECO:0000256" key="9">
    <source>
        <dbReference type="ARBA" id="ARBA00022844"/>
    </source>
</evidence>
<dbReference type="GO" id="GO:0046718">
    <property type="term" value="P:symbiont entry into host cell"/>
    <property type="evidence" value="ECO:0007669"/>
    <property type="project" value="UniProtKB-KW"/>
</dbReference>
<keyword evidence="9" id="KW-0946">Virion</keyword>
<evidence type="ECO:0000256" key="11">
    <source>
        <dbReference type="ARBA" id="ARBA00022879"/>
    </source>
</evidence>
<accession>A0A2P1GNJ8</accession>
<keyword evidence="12 18" id="KW-1133">Transmembrane helix</keyword>
<evidence type="ECO:0000256" key="8">
    <source>
        <dbReference type="ARBA" id="ARBA00022729"/>
    </source>
</evidence>
<sequence length="513" mass="55693">MFKFTLVLVVCLSLVSGDFLRNGVLPIRRGEVRAEVRVGEIMIYEPYSALIPSGDTCLLQILAEVNAQADKIFPSINFPNTTGSNNKFIGLVLAGAAMGVASGALATGIAATIMATSNKKHISENRNAINTLRDENIALKAGLDLASSALDEVSMVIGSIQGYINNDLIPVMANMSCEIKKNTFRTRLLAYWLSLVSKYQNLIANPWSEEPSFSEEQRIKNDASIAALVTSKYGIPATEFKGPDIRIRISLIESKDRILLLMASIYRTQLTGRNLVHLPRIPLSDTNGGSVISNWPNYVVCEGTSTSDCYTLSETCTIENESAFCTIIDVDSPINLTCDEDCGYVSSPTSLAFMGDGEGGAIVNCALISCRCDGRNFIGMQHFLEGSCSVLLLKGTIALRLRELGEIIKDPVVINSSSGHLPPAINLQNNISDLAKEMKVVTKDVGDWGALGGLSATPYPFTIWLVILTVMLLSLIVFVIVLMVKMRRELKRLNSANTSSNFHLSMISESSDN</sequence>
<evidence type="ECO:0000256" key="1">
    <source>
        <dbReference type="ARBA" id="ARBA00008211"/>
    </source>
</evidence>
<dbReference type="InterPro" id="IPR000776">
    <property type="entry name" value="Fusion_F0_Paramyxovir"/>
</dbReference>
<evidence type="ECO:0000256" key="16">
    <source>
        <dbReference type="ARBA" id="ARBA00023180"/>
    </source>
</evidence>
<keyword evidence="4" id="KW-1032">Host cell membrane</keyword>
<evidence type="ECO:0000256" key="15">
    <source>
        <dbReference type="ARBA" id="ARBA00023157"/>
    </source>
</evidence>
<dbReference type="SUPFAM" id="SSF58069">
    <property type="entry name" value="Virus ectodomain"/>
    <property type="match status" value="1"/>
</dbReference>
<dbReference type="Proteomes" id="UP000297191">
    <property type="component" value="Segment"/>
</dbReference>
<comment type="similarity">
    <text evidence="1 18">Belongs to the paramyxoviruses fusion glycoprotein family.</text>
</comment>
<dbReference type="GO" id="GO:0055036">
    <property type="term" value="C:virion membrane"/>
    <property type="evidence" value="ECO:0007669"/>
    <property type="project" value="UniProtKB-SubCell"/>
</dbReference>
<comment type="subunit">
    <text evidence="18">Homotrimer of disulfide-linked F1-F2.</text>
</comment>
<evidence type="ECO:0000256" key="14">
    <source>
        <dbReference type="ARBA" id="ARBA00023136"/>
    </source>
</evidence>
<evidence type="ECO:0000256" key="7">
    <source>
        <dbReference type="ARBA" id="ARBA00022692"/>
    </source>
</evidence>
<keyword evidence="10" id="KW-1043">Host membrane</keyword>
<dbReference type="Pfam" id="PF00523">
    <property type="entry name" value="Fusion_gly"/>
    <property type="match status" value="1"/>
</dbReference>
<reference evidence="19" key="1">
    <citation type="journal article" date="2018" name="Nature">
        <title>The evolutionary history of vertebrate RNA viruses.</title>
        <authorList>
            <person name="Shi M."/>
            <person name="Lin X.D."/>
            <person name="Chen X."/>
            <person name="Tian J.H."/>
            <person name="Chen L.J."/>
            <person name="Li K."/>
            <person name="Wang W."/>
            <person name="Eden J.S."/>
            <person name="Shen J.J."/>
            <person name="Liu L."/>
            <person name="Holmes E.C."/>
            <person name="Zhang Y.Z."/>
        </authorList>
    </citation>
    <scope>NUCLEOTIDE SEQUENCE [LARGE SCALE GENOMIC DNA]</scope>
    <source>
        <strain evidence="19">XYXMC57250</strain>
    </source>
</reference>
<dbReference type="GO" id="GO:0020002">
    <property type="term" value="C:host cell plasma membrane"/>
    <property type="evidence" value="ECO:0007669"/>
    <property type="project" value="UniProtKB-SubCell"/>
</dbReference>
<keyword evidence="15" id="KW-1015">Disulfide bond</keyword>
<dbReference type="GeneID" id="80527901"/>
<evidence type="ECO:0000256" key="3">
    <source>
        <dbReference type="ARBA" id="ARBA00022506"/>
    </source>
</evidence>
<comment type="subcellular location">
    <subcellularLocation>
        <location evidence="18">Virion membrane</location>
        <topology evidence="18">Single-pass type I membrane protein</topology>
    </subcellularLocation>
    <subcellularLocation>
        <location evidence="18">Host cell membrane</location>
        <topology evidence="18">Single-pass membrane protein</topology>
    </subcellularLocation>
</comment>
<dbReference type="GO" id="GO:0019031">
    <property type="term" value="C:viral envelope"/>
    <property type="evidence" value="ECO:0007669"/>
    <property type="project" value="UniProtKB-KW"/>
</dbReference>
<evidence type="ECO:0000256" key="17">
    <source>
        <dbReference type="ARBA" id="ARBA00023296"/>
    </source>
</evidence>
<dbReference type="GO" id="GO:0019064">
    <property type="term" value="P:fusion of virus membrane with host plasma membrane"/>
    <property type="evidence" value="ECO:0007669"/>
    <property type="project" value="UniProtKB-KW"/>
</dbReference>
<keyword evidence="7 18" id="KW-0812">Transmembrane</keyword>
<keyword evidence="11 18" id="KW-0261">Viral envelope protein</keyword>
<protein>
    <recommendedName>
        <fullName evidence="2 18">Fusion glycoprotein F0</fullName>
    </recommendedName>
</protein>
<evidence type="ECO:0000313" key="19">
    <source>
        <dbReference type="EMBL" id="AVM87399.1"/>
    </source>
</evidence>
<name>A0A2P1GNJ8_9MONO</name>
<evidence type="ECO:0000256" key="13">
    <source>
        <dbReference type="ARBA" id="ARBA00023054"/>
    </source>
</evidence>
<keyword evidence="5" id="KW-1169">Fusion of virus membrane with host cell membrane</keyword>
<keyword evidence="8" id="KW-0732">Signal</keyword>
<organism evidence="19">
    <name type="scientific">Wenling hoplichthys paramyxovirus</name>
    <dbReference type="NCBI Taxonomy" id="2116453"/>
    <lineage>
        <taxon>Viruses</taxon>
        <taxon>Riboviria</taxon>
        <taxon>Orthornavirae</taxon>
        <taxon>Negarnaviricota</taxon>
        <taxon>Haploviricotina</taxon>
        <taxon>Monjiviricetes</taxon>
        <taxon>Mononegavirales</taxon>
        <taxon>Paramyxoviridae</taxon>
        <taxon>Ichthysvirinae</taxon>
        <taxon>Hoplichthysvirus</taxon>
        <taxon>Hoplichthysvirus hoplichthysis</taxon>
    </lineage>
</organism>
<feature type="transmembrane region" description="Helical" evidence="18">
    <location>
        <begin position="461"/>
        <end position="484"/>
    </location>
</feature>
<proteinExistence type="inferred from homology"/>
<evidence type="ECO:0000313" key="20">
    <source>
        <dbReference type="Proteomes" id="UP000297191"/>
    </source>
</evidence>
<keyword evidence="3" id="KW-1168">Fusion of virus membrane with host membrane</keyword>
<evidence type="ECO:0000256" key="2">
    <source>
        <dbReference type="ARBA" id="ARBA00016586"/>
    </source>
</evidence>
<dbReference type="RefSeq" id="YP_010790503.1">
    <property type="nucleotide sequence ID" value="NC_075441.1"/>
</dbReference>
<keyword evidence="17" id="KW-1160">Virus entry into host cell</keyword>
<evidence type="ECO:0000256" key="6">
    <source>
        <dbReference type="ARBA" id="ARBA00022595"/>
    </source>
</evidence>
<evidence type="ECO:0000256" key="4">
    <source>
        <dbReference type="ARBA" id="ARBA00022511"/>
    </source>
</evidence>
<keyword evidence="13" id="KW-0175">Coiled coil</keyword>